<dbReference type="Proteomes" id="UP000250086">
    <property type="component" value="Unassembled WGS sequence"/>
</dbReference>
<dbReference type="Gene3D" id="3.30.370.10">
    <property type="entry name" value="Barstar-like"/>
    <property type="match status" value="1"/>
</dbReference>
<dbReference type="OrthoDB" id="4793808at2"/>
<dbReference type="EMBL" id="UAPV01000001">
    <property type="protein sequence ID" value="SPT70762.1"/>
    <property type="molecule type" value="Genomic_DNA"/>
</dbReference>
<dbReference type="SUPFAM" id="SSF52038">
    <property type="entry name" value="Barstar-related"/>
    <property type="match status" value="1"/>
</dbReference>
<protein>
    <recommendedName>
        <fullName evidence="2">Barstar (barnase inhibitor) domain-containing protein</fullName>
    </recommendedName>
</protein>
<evidence type="ECO:0000256" key="1">
    <source>
        <dbReference type="ARBA" id="ARBA00006845"/>
    </source>
</evidence>
<evidence type="ECO:0000313" key="3">
    <source>
        <dbReference type="EMBL" id="SPT70762.1"/>
    </source>
</evidence>
<sequence length="101" mass="11766">MHTREVFVIDGRHFNDMAGFYDEVERVFTCGLDWKIGRSLDAFNDILRGGFGRHEYGSPIHIRWLCYEKSLRELGQNTMDIIIEIILDTDNSGHDCTLQML</sequence>
<organism evidence="3 4">
    <name type="scientific">Anaerobiospirillum thomasii</name>
    <dbReference type="NCBI Taxonomy" id="179995"/>
    <lineage>
        <taxon>Bacteria</taxon>
        <taxon>Pseudomonadati</taxon>
        <taxon>Pseudomonadota</taxon>
        <taxon>Gammaproteobacteria</taxon>
        <taxon>Aeromonadales</taxon>
        <taxon>Succinivibrionaceae</taxon>
        <taxon>Anaerobiospirillum</taxon>
    </lineage>
</organism>
<dbReference type="AlphaFoldDB" id="A0A2X0VAW8"/>
<dbReference type="InterPro" id="IPR035905">
    <property type="entry name" value="Barstar-like_sf"/>
</dbReference>
<dbReference type="Pfam" id="PF01337">
    <property type="entry name" value="Barstar"/>
    <property type="match status" value="1"/>
</dbReference>
<feature type="domain" description="Barstar (barnase inhibitor)" evidence="2">
    <location>
        <begin position="5"/>
        <end position="90"/>
    </location>
</feature>
<evidence type="ECO:0000313" key="4">
    <source>
        <dbReference type="Proteomes" id="UP000250086"/>
    </source>
</evidence>
<evidence type="ECO:0000259" key="2">
    <source>
        <dbReference type="Pfam" id="PF01337"/>
    </source>
</evidence>
<proteinExistence type="inferred from homology"/>
<keyword evidence="4" id="KW-1185">Reference proteome</keyword>
<dbReference type="RefSeq" id="WP_113744797.1">
    <property type="nucleotide sequence ID" value="NZ_UAPU01000007.1"/>
</dbReference>
<reference evidence="3 4" key="1">
    <citation type="submission" date="2018-06" db="EMBL/GenBank/DDBJ databases">
        <authorList>
            <consortium name="Pathogen Informatics"/>
            <person name="Doyle S."/>
        </authorList>
    </citation>
    <scope>NUCLEOTIDE SEQUENCE [LARGE SCALE GENOMIC DNA]</scope>
    <source>
        <strain evidence="3 4">NCTC13093</strain>
    </source>
</reference>
<dbReference type="InterPro" id="IPR000468">
    <property type="entry name" value="Barstar"/>
</dbReference>
<accession>A0A2X0VAW8</accession>
<comment type="similarity">
    <text evidence="1">Belongs to the barstar family.</text>
</comment>
<gene>
    <name evidence="3" type="ORF">NCTC13093_02183</name>
</gene>
<name>A0A2X0VAW8_9GAMM</name>